<sequence>MKEELGLDHFEGRNWPGLHHHALLVMIALAFLQHLRLAAAPERGKKGRWGQRPTPATDAPRCPPSHSRAHSSDCTDPMSLLSMLARSTQAGVELPK</sequence>
<evidence type="ECO:0000313" key="3">
    <source>
        <dbReference type="EMBL" id="KAA1052384.1"/>
    </source>
</evidence>
<proteinExistence type="predicted"/>
<accession>A0A5B0KNC9</accession>
<dbReference type="AlphaFoldDB" id="A0A5B0KNC9"/>
<feature type="region of interest" description="Disordered" evidence="1">
    <location>
        <begin position="42"/>
        <end position="76"/>
    </location>
</feature>
<reference evidence="3 5" key="1">
    <citation type="submission" date="2019-07" db="EMBL/GenBank/DDBJ databases">
        <title>Genome sequencing of the stress-tolerant strain Azospirillum brasilense Az19.</title>
        <authorList>
            <person name="Maroniche G.A."/>
            <person name="Garcia J.E."/>
            <person name="Pagnussat L."/>
            <person name="Amenta M."/>
            <person name="Creus C.M."/>
        </authorList>
    </citation>
    <scope>NUCLEOTIDE SEQUENCE [LARGE SCALE GENOMIC DNA]</scope>
    <source>
        <strain evidence="3 5">Az19</strain>
    </source>
</reference>
<evidence type="ECO:0000313" key="5">
    <source>
        <dbReference type="Proteomes" id="UP000325333"/>
    </source>
</evidence>
<evidence type="ECO:0000313" key="4">
    <source>
        <dbReference type="EMBL" id="KAA1057800.1"/>
    </source>
</evidence>
<dbReference type="PANTHER" id="PTHR33627">
    <property type="entry name" value="TRANSPOSASE"/>
    <property type="match status" value="1"/>
</dbReference>
<dbReference type="EMBL" id="VEWN01000051">
    <property type="protein sequence ID" value="KAA1052382.1"/>
    <property type="molecule type" value="Genomic_DNA"/>
</dbReference>
<evidence type="ECO:0000256" key="1">
    <source>
        <dbReference type="SAM" id="MobiDB-lite"/>
    </source>
</evidence>
<dbReference type="InterPro" id="IPR039365">
    <property type="entry name" value="IS701-like"/>
</dbReference>
<protein>
    <recommendedName>
        <fullName evidence="6">Transposase</fullName>
    </recommendedName>
</protein>
<organism evidence="3 5">
    <name type="scientific">Azospirillum argentinense</name>
    <dbReference type="NCBI Taxonomy" id="2970906"/>
    <lineage>
        <taxon>Bacteria</taxon>
        <taxon>Pseudomonadati</taxon>
        <taxon>Pseudomonadota</taxon>
        <taxon>Alphaproteobacteria</taxon>
        <taxon>Rhodospirillales</taxon>
        <taxon>Azospirillaceae</taxon>
        <taxon>Azospirillum</taxon>
    </lineage>
</organism>
<dbReference type="PANTHER" id="PTHR33627:SF1">
    <property type="entry name" value="TRANSPOSASE"/>
    <property type="match status" value="1"/>
</dbReference>
<gene>
    <name evidence="4" type="ORF">FH063_001968</name>
    <name evidence="3" type="ORF">FH063_005156</name>
    <name evidence="2" type="ORF">FH063_005572</name>
</gene>
<evidence type="ECO:0008006" key="6">
    <source>
        <dbReference type="Google" id="ProtNLM"/>
    </source>
</evidence>
<comment type="caution">
    <text evidence="3">The sequence shown here is derived from an EMBL/GenBank/DDBJ whole genome shotgun (WGS) entry which is preliminary data.</text>
</comment>
<dbReference type="EMBL" id="VEWN01000002">
    <property type="protein sequence ID" value="KAA1057800.1"/>
    <property type="molecule type" value="Genomic_DNA"/>
</dbReference>
<name>A0A5B0KNC9_9PROT</name>
<dbReference type="EMBL" id="VEWN01000049">
    <property type="protein sequence ID" value="KAA1052384.1"/>
    <property type="molecule type" value="Genomic_DNA"/>
</dbReference>
<evidence type="ECO:0000313" key="2">
    <source>
        <dbReference type="EMBL" id="KAA1052382.1"/>
    </source>
</evidence>
<dbReference type="Proteomes" id="UP000325333">
    <property type="component" value="Unassembled WGS sequence"/>
</dbReference>